<dbReference type="SMART" id="SM00858">
    <property type="entry name" value="SAF"/>
    <property type="match status" value="1"/>
</dbReference>
<dbReference type="PATRIC" id="fig|1171373.8.peg.122"/>
<reference evidence="3 4" key="1">
    <citation type="journal article" date="2012" name="BMC Genomics">
        <title>The genome sequence of Propionibacterium acidipropionici provides insights into its biotechnological and industrial potential.</title>
        <authorList>
            <person name="Parizzi L.P."/>
            <person name="Grassi M.C."/>
            <person name="Llerena L.A."/>
            <person name="Carazzolle M.F."/>
            <person name="Queiroz V.L."/>
            <person name="Lunardi I."/>
            <person name="Zeidler A.F."/>
            <person name="Teixeira P.J."/>
            <person name="Mieczkowski P."/>
            <person name="Rincones J."/>
            <person name="Pereira G.A."/>
        </authorList>
    </citation>
    <scope>NUCLEOTIDE SEQUENCE [LARGE SCALE GENOMIC DNA]</scope>
    <source>
        <strain evidence="4">ATCC 4875 / DSM 20272 / JCM 6432 / NBRC 12425 / NCIMB 8070</strain>
    </source>
</reference>
<dbReference type="STRING" id="1171373.PACID_01220"/>
<dbReference type="Pfam" id="PF08666">
    <property type="entry name" value="SAF"/>
    <property type="match status" value="1"/>
</dbReference>
<dbReference type="AlphaFoldDB" id="K7RSX6"/>
<sequence>MADAPRLRTRRSPVLIVAGLLCAVLGALGGAFAWTQASRAQSVLVMARDVARGEQLRSGDVGVVSISVAEGVSTLPASELDRLIGGHAKVDLPAGSLLGAGFVGALPITPGTARVGLRLPAGRVPTSPMPAGTRISVVEVAEKSETQASGTQRDAEKAPRSTDAVVVRAPVRAEDRASWLLDVEVNADQAPRLADLASRDRVAVIVRGP</sequence>
<protein>
    <submittedName>
        <fullName evidence="3">SAF domain-containing protein</fullName>
    </submittedName>
</protein>
<organism evidence="3 4">
    <name type="scientific">Acidipropionibacterium acidipropionici (strain ATCC 4875 / DSM 20272 / JCM 6432 / NBRC 12425 / NCIMB 8070 / 4)</name>
    <name type="common">Propionibacterium acidipropionici</name>
    <dbReference type="NCBI Taxonomy" id="1171373"/>
    <lineage>
        <taxon>Bacteria</taxon>
        <taxon>Bacillati</taxon>
        <taxon>Actinomycetota</taxon>
        <taxon>Actinomycetes</taxon>
        <taxon>Propionibacteriales</taxon>
        <taxon>Propionibacteriaceae</taxon>
        <taxon>Acidipropionibacterium</taxon>
    </lineage>
</organism>
<evidence type="ECO:0000259" key="2">
    <source>
        <dbReference type="SMART" id="SM00858"/>
    </source>
</evidence>
<dbReference type="InterPro" id="IPR013974">
    <property type="entry name" value="SAF"/>
</dbReference>
<dbReference type="HOGENOM" id="CLU_078491_3_0_11"/>
<accession>K7RSX6</accession>
<gene>
    <name evidence="3" type="ordered locus">PACID_01220</name>
</gene>
<evidence type="ECO:0000313" key="3">
    <source>
        <dbReference type="EMBL" id="AFV87973.1"/>
    </source>
</evidence>
<feature type="region of interest" description="Disordered" evidence="1">
    <location>
        <begin position="143"/>
        <end position="164"/>
    </location>
</feature>
<feature type="domain" description="SAF" evidence="2">
    <location>
        <begin position="41"/>
        <end position="104"/>
    </location>
</feature>
<dbReference type="KEGG" id="pbo:PACID_01220"/>
<name>K7RSX6_ACIA4</name>
<dbReference type="Proteomes" id="UP000000214">
    <property type="component" value="Chromosome"/>
</dbReference>
<evidence type="ECO:0000256" key="1">
    <source>
        <dbReference type="SAM" id="MobiDB-lite"/>
    </source>
</evidence>
<dbReference type="EMBL" id="CP003493">
    <property type="protein sequence ID" value="AFV87973.1"/>
    <property type="molecule type" value="Genomic_DNA"/>
</dbReference>
<proteinExistence type="predicted"/>
<evidence type="ECO:0000313" key="4">
    <source>
        <dbReference type="Proteomes" id="UP000000214"/>
    </source>
</evidence>
<dbReference type="eggNOG" id="COG1261">
    <property type="taxonomic scope" value="Bacteria"/>
</dbReference>